<evidence type="ECO:0000313" key="3">
    <source>
        <dbReference type="Proteomes" id="UP000008068"/>
    </source>
</evidence>
<keyword evidence="1" id="KW-1133">Transmembrane helix</keyword>
<dbReference type="eggNOG" id="ENOG502TJA0">
    <property type="taxonomic scope" value="Eukaryota"/>
</dbReference>
<keyword evidence="1" id="KW-0472">Membrane</keyword>
<protein>
    <submittedName>
        <fullName evidence="2">Uncharacterized protein</fullName>
    </submittedName>
</protein>
<keyword evidence="3" id="KW-1185">Reference proteome</keyword>
<name>G0N8N3_CAEBE</name>
<dbReference type="InParanoid" id="G0N8N3"/>
<dbReference type="Proteomes" id="UP000008068">
    <property type="component" value="Unassembled WGS sequence"/>
</dbReference>
<proteinExistence type="predicted"/>
<evidence type="ECO:0000313" key="2">
    <source>
        <dbReference type="EMBL" id="EGT55222.1"/>
    </source>
</evidence>
<organism evidence="3">
    <name type="scientific">Caenorhabditis brenneri</name>
    <name type="common">Nematode worm</name>
    <dbReference type="NCBI Taxonomy" id="135651"/>
    <lineage>
        <taxon>Eukaryota</taxon>
        <taxon>Metazoa</taxon>
        <taxon>Ecdysozoa</taxon>
        <taxon>Nematoda</taxon>
        <taxon>Chromadorea</taxon>
        <taxon>Rhabditida</taxon>
        <taxon>Rhabditina</taxon>
        <taxon>Rhabditomorpha</taxon>
        <taxon>Rhabditoidea</taxon>
        <taxon>Rhabditidae</taxon>
        <taxon>Peloderinae</taxon>
        <taxon>Caenorhabditis</taxon>
    </lineage>
</organism>
<gene>
    <name evidence="2" type="ORF">CAEBREN_31694</name>
</gene>
<sequence length="173" mass="20185">MDFWYYLLGFDYLVSTIGLIANLLYFRNVVMNKFYDGYWRVASFIVSTGMITLIVSHIAMSLICLAYDGSIYSSRHCGKNQRYGAVFLPVFRLTFKYKLCFFTLILAYLAGSICFINLMRFSFSATSQLSGHAILTLLYVLSFFFVIHLHFFSKKQYYKTIGEIPLEQRYLVK</sequence>
<feature type="transmembrane region" description="Helical" evidence="1">
    <location>
        <begin position="131"/>
        <end position="152"/>
    </location>
</feature>
<keyword evidence="1" id="KW-0812">Transmembrane</keyword>
<dbReference type="EMBL" id="GL379850">
    <property type="protein sequence ID" value="EGT55222.1"/>
    <property type="molecule type" value="Genomic_DNA"/>
</dbReference>
<reference evidence="3" key="1">
    <citation type="submission" date="2011-07" db="EMBL/GenBank/DDBJ databases">
        <authorList>
            <consortium name="Caenorhabditis brenneri Sequencing and Analysis Consortium"/>
            <person name="Wilson R.K."/>
        </authorList>
    </citation>
    <scope>NUCLEOTIDE SEQUENCE [LARGE SCALE GENOMIC DNA]</scope>
    <source>
        <strain evidence="3">PB2801</strain>
    </source>
</reference>
<dbReference type="HOGENOM" id="CLU_1548983_0_0_1"/>
<dbReference type="AlphaFoldDB" id="G0N8N3"/>
<feature type="transmembrane region" description="Helical" evidence="1">
    <location>
        <begin position="99"/>
        <end position="119"/>
    </location>
</feature>
<evidence type="ECO:0000256" key="1">
    <source>
        <dbReference type="SAM" id="Phobius"/>
    </source>
</evidence>
<feature type="transmembrane region" description="Helical" evidence="1">
    <location>
        <begin position="38"/>
        <end position="67"/>
    </location>
</feature>
<feature type="transmembrane region" description="Helical" evidence="1">
    <location>
        <begin position="7"/>
        <end position="26"/>
    </location>
</feature>
<accession>G0N8N3</accession>